<reference evidence="2 3" key="1">
    <citation type="submission" date="2020-05" db="EMBL/GenBank/DDBJ databases">
        <title>Distinct polysaccharide utilization as determinants for interspecies competition between intestinal Prevotella spp.</title>
        <authorList>
            <person name="Galvez E.J.C."/>
            <person name="Iljazovic A."/>
            <person name="Strowig T."/>
        </authorList>
    </citation>
    <scope>NUCLEOTIDE SEQUENCE [LARGE SCALE GENOMIC DNA]</scope>
    <source>
        <strain evidence="2 3">PCHR</strain>
    </source>
</reference>
<dbReference type="Gene3D" id="3.40.50.1110">
    <property type="entry name" value="SGNH hydrolase"/>
    <property type="match status" value="1"/>
</dbReference>
<dbReference type="PANTHER" id="PTHR30383:SF5">
    <property type="entry name" value="SGNH HYDROLASE-TYPE ESTERASE DOMAIN-CONTAINING PROTEIN"/>
    <property type="match status" value="1"/>
</dbReference>
<organism evidence="2 3">
    <name type="scientific">Xylanibacter caecicola</name>
    <dbReference type="NCBI Taxonomy" id="2736294"/>
    <lineage>
        <taxon>Bacteria</taxon>
        <taxon>Pseudomonadati</taxon>
        <taxon>Bacteroidota</taxon>
        <taxon>Bacteroidia</taxon>
        <taxon>Bacteroidales</taxon>
        <taxon>Prevotellaceae</taxon>
        <taxon>Xylanibacter</taxon>
    </lineage>
</organism>
<dbReference type="InterPro" id="IPR051532">
    <property type="entry name" value="Ester_Hydrolysis_Enzymes"/>
</dbReference>
<dbReference type="SUPFAM" id="SSF52266">
    <property type="entry name" value="SGNH hydrolase"/>
    <property type="match status" value="1"/>
</dbReference>
<evidence type="ECO:0000313" key="3">
    <source>
        <dbReference type="Proteomes" id="UP000820977"/>
    </source>
</evidence>
<dbReference type="InterPro" id="IPR036514">
    <property type="entry name" value="SGNH_hydro_sf"/>
</dbReference>
<evidence type="ECO:0000313" key="2">
    <source>
        <dbReference type="EMBL" id="NPE24899.1"/>
    </source>
</evidence>
<dbReference type="InterPro" id="IPR013830">
    <property type="entry name" value="SGNH_hydro"/>
</dbReference>
<dbReference type="PANTHER" id="PTHR30383">
    <property type="entry name" value="THIOESTERASE 1/PROTEASE 1/LYSOPHOSPHOLIPASE L1"/>
    <property type="match status" value="1"/>
</dbReference>
<dbReference type="Pfam" id="PF13472">
    <property type="entry name" value="Lipase_GDSL_2"/>
    <property type="match status" value="1"/>
</dbReference>
<dbReference type="RefSeq" id="WP_172344382.1">
    <property type="nucleotide sequence ID" value="NZ_CASTNK010000005.1"/>
</dbReference>
<proteinExistence type="predicted"/>
<sequence>MMPRISHIIVTLILSLFFASGVEARKRIVVLGSSTAAGAGVSSPDKAWTSRVSAWLEENHPGCTLINLAKGGYTTCRIMPTGTPCYQAREHLLCVDTLRNIDKALSLHPDILIINMPTNDTSHGISVKTQMKHFRTIVQKARKAGVEVFITTSQPHNFGEKYQPPYVGGNKPDASKQYYRNWFDELSRKIKYRYGRHAIDFYTNIASPDGLGFISPAYDSGDGVHLNDAAHYIFARRVIDKLIYSIK</sequence>
<dbReference type="EMBL" id="JABKKJ010000005">
    <property type="protein sequence ID" value="NPE24899.1"/>
    <property type="molecule type" value="Genomic_DNA"/>
</dbReference>
<dbReference type="CDD" id="cd00229">
    <property type="entry name" value="SGNH_hydrolase"/>
    <property type="match status" value="1"/>
</dbReference>
<keyword evidence="2" id="KW-0378">Hydrolase</keyword>
<evidence type="ECO:0000259" key="1">
    <source>
        <dbReference type="Pfam" id="PF13472"/>
    </source>
</evidence>
<feature type="domain" description="SGNH hydrolase-type esterase" evidence="1">
    <location>
        <begin position="30"/>
        <end position="231"/>
    </location>
</feature>
<comment type="caution">
    <text evidence="2">The sequence shown here is derived from an EMBL/GenBank/DDBJ whole genome shotgun (WGS) entry which is preliminary data.</text>
</comment>
<protein>
    <submittedName>
        <fullName evidence="2">SGNH/GDSL hydrolase family protein</fullName>
    </submittedName>
</protein>
<dbReference type="GO" id="GO:0016787">
    <property type="term" value="F:hydrolase activity"/>
    <property type="evidence" value="ECO:0007669"/>
    <property type="project" value="UniProtKB-KW"/>
</dbReference>
<dbReference type="Proteomes" id="UP000820977">
    <property type="component" value="Unassembled WGS sequence"/>
</dbReference>
<name>A0ABX2B054_9BACT</name>
<gene>
    <name evidence="2" type="ORF">HPS54_05100</name>
</gene>
<accession>A0ABX2B054</accession>
<keyword evidence="3" id="KW-1185">Reference proteome</keyword>